<evidence type="ECO:0000313" key="1">
    <source>
        <dbReference type="EMBL" id="SFH39282.1"/>
    </source>
</evidence>
<dbReference type="Proteomes" id="UP000199337">
    <property type="component" value="Unassembled WGS sequence"/>
</dbReference>
<dbReference type="EMBL" id="FOOX01000033">
    <property type="protein sequence ID" value="SFH39282.1"/>
    <property type="molecule type" value="Genomic_DNA"/>
</dbReference>
<sequence>MPYYVSKMIGKGTEEDPYRTPVANYSVNWVMVGQTDKGCLVYVPNPTPEMEVDKDIKALPKDLNTTFTRQDWNRLVTNLHSQNIDISPSDYDPARTVREVIIIIGQLLEPTFDINHFSAS</sequence>
<evidence type="ECO:0000313" key="2">
    <source>
        <dbReference type="Proteomes" id="UP000199337"/>
    </source>
</evidence>
<protein>
    <submittedName>
        <fullName evidence="1">Uncharacterized protein</fullName>
    </submittedName>
</protein>
<organism evidence="1 2">
    <name type="scientific">Desulfotruncus arcticus DSM 17038</name>
    <dbReference type="NCBI Taxonomy" id="1121424"/>
    <lineage>
        <taxon>Bacteria</taxon>
        <taxon>Bacillati</taxon>
        <taxon>Bacillota</taxon>
        <taxon>Clostridia</taxon>
        <taxon>Eubacteriales</taxon>
        <taxon>Desulfallaceae</taxon>
        <taxon>Desulfotruncus</taxon>
    </lineage>
</organism>
<reference evidence="2" key="1">
    <citation type="submission" date="2016-10" db="EMBL/GenBank/DDBJ databases">
        <authorList>
            <person name="Varghese N."/>
            <person name="Submissions S."/>
        </authorList>
    </citation>
    <scope>NUCLEOTIDE SEQUENCE [LARGE SCALE GENOMIC DNA]</scope>
    <source>
        <strain evidence="2">DSM 17038</strain>
    </source>
</reference>
<keyword evidence="2" id="KW-1185">Reference proteome</keyword>
<proteinExistence type="predicted"/>
<dbReference type="STRING" id="341036.SAMN05660649_05032"/>
<dbReference type="RefSeq" id="WP_092476026.1">
    <property type="nucleotide sequence ID" value="NZ_FOOX01000033.1"/>
</dbReference>
<accession>A0A1I2ZN34</accession>
<dbReference type="AlphaFoldDB" id="A0A1I2ZN34"/>
<gene>
    <name evidence="1" type="ORF">SAMN05660649_05032</name>
</gene>
<name>A0A1I2ZN34_9FIRM</name>